<dbReference type="SUPFAM" id="SSF55486">
    <property type="entry name" value="Metalloproteases ('zincins'), catalytic domain"/>
    <property type="match status" value="1"/>
</dbReference>
<dbReference type="Proteomes" id="UP000228635">
    <property type="component" value="Unassembled WGS sequence"/>
</dbReference>
<dbReference type="InterPro" id="IPR024079">
    <property type="entry name" value="MetalloPept_cat_dom_sf"/>
</dbReference>
<organism evidence="3 4">
    <name type="scientific">Candidatus Harrisonbacteria bacterium CG10_big_fil_rev_8_21_14_0_10_42_17</name>
    <dbReference type="NCBI Taxonomy" id="1974584"/>
    <lineage>
        <taxon>Bacteria</taxon>
        <taxon>Candidatus Harrisoniibacteriota</taxon>
    </lineage>
</organism>
<keyword evidence="2" id="KW-1133">Transmembrane helix</keyword>
<evidence type="ECO:0000313" key="3">
    <source>
        <dbReference type="EMBL" id="PIT92786.1"/>
    </source>
</evidence>
<keyword evidence="2" id="KW-0812">Transmembrane</keyword>
<evidence type="ECO:0008006" key="5">
    <source>
        <dbReference type="Google" id="ProtNLM"/>
    </source>
</evidence>
<dbReference type="Gene3D" id="3.40.390.10">
    <property type="entry name" value="Collagenase (Catalytic Domain)"/>
    <property type="match status" value="1"/>
</dbReference>
<sequence>MNEVESQFSDQSEGVHEDPRELSTRQKVRQFFFRIVALFIVLGLVYISGIYQATFFRKTPQTIEQTPVSALLDSDLINLPLRVIIVRSDGELGSSRSGENVLHLIEQASTIWDQANINLTVKEIAEFEVDDSAISNYFLEPRAFIRSLPGYTSGVVHVVLTRSLGGLNGVSYGAMNTIGIADFTTAYDFRTLAHEIGHVLGLEHVEPDTGQLMFQGANGFTLTLDEVIRARKAAARFL</sequence>
<keyword evidence="2" id="KW-0472">Membrane</keyword>
<dbReference type="EMBL" id="PFBA01000008">
    <property type="protein sequence ID" value="PIT92786.1"/>
    <property type="molecule type" value="Genomic_DNA"/>
</dbReference>
<comment type="caution">
    <text evidence="3">The sequence shown here is derived from an EMBL/GenBank/DDBJ whole genome shotgun (WGS) entry which is preliminary data.</text>
</comment>
<feature type="region of interest" description="Disordered" evidence="1">
    <location>
        <begin position="1"/>
        <end position="20"/>
    </location>
</feature>
<dbReference type="GO" id="GO:0008237">
    <property type="term" value="F:metallopeptidase activity"/>
    <property type="evidence" value="ECO:0007669"/>
    <property type="project" value="InterPro"/>
</dbReference>
<feature type="transmembrane region" description="Helical" evidence="2">
    <location>
        <begin position="31"/>
        <end position="51"/>
    </location>
</feature>
<evidence type="ECO:0000256" key="1">
    <source>
        <dbReference type="SAM" id="MobiDB-lite"/>
    </source>
</evidence>
<accession>A0A2M6WJ41</accession>
<evidence type="ECO:0000256" key="2">
    <source>
        <dbReference type="SAM" id="Phobius"/>
    </source>
</evidence>
<evidence type="ECO:0000313" key="4">
    <source>
        <dbReference type="Proteomes" id="UP000228635"/>
    </source>
</evidence>
<gene>
    <name evidence="3" type="ORF">COU08_00460</name>
</gene>
<proteinExistence type="predicted"/>
<dbReference type="AlphaFoldDB" id="A0A2M6WJ41"/>
<reference evidence="4" key="1">
    <citation type="submission" date="2017-09" db="EMBL/GenBank/DDBJ databases">
        <title>Depth-based differentiation of microbial function through sediment-hosted aquifers and enrichment of novel symbionts in the deep terrestrial subsurface.</title>
        <authorList>
            <person name="Probst A.J."/>
            <person name="Ladd B."/>
            <person name="Jarett J.K."/>
            <person name="Geller-Mcgrath D.E."/>
            <person name="Sieber C.M.K."/>
            <person name="Emerson J.B."/>
            <person name="Anantharaman K."/>
            <person name="Thomas B.C."/>
            <person name="Malmstrom R."/>
            <person name="Stieglmeier M."/>
            <person name="Klingl A."/>
            <person name="Woyke T."/>
            <person name="Ryan C.M."/>
            <person name="Banfield J.F."/>
        </authorList>
    </citation>
    <scope>NUCLEOTIDE SEQUENCE [LARGE SCALE GENOMIC DNA]</scope>
</reference>
<feature type="compositionally biased region" description="Polar residues" evidence="1">
    <location>
        <begin position="1"/>
        <end position="12"/>
    </location>
</feature>
<name>A0A2M6WJ41_9BACT</name>
<protein>
    <recommendedName>
        <fullName evidence="5">Peptidase M10 metallopeptidase domain-containing protein</fullName>
    </recommendedName>
</protein>